<dbReference type="Proteomes" id="UP000077826">
    <property type="component" value="Unassembled WGS sequence"/>
</dbReference>
<evidence type="ECO:0000313" key="1">
    <source>
        <dbReference type="EMBL" id="SBG92591.1"/>
    </source>
</evidence>
<dbReference type="EMBL" id="FLDK01000002">
    <property type="protein sequence ID" value="SBG92591.1"/>
    <property type="molecule type" value="Genomic_DNA"/>
</dbReference>
<evidence type="ECO:0000313" key="2">
    <source>
        <dbReference type="Proteomes" id="UP000077826"/>
    </source>
</evidence>
<reference evidence="1 2" key="1">
    <citation type="submission" date="2016-04" db="EMBL/GenBank/DDBJ databases">
        <authorList>
            <consortium name="Pathogen Informatics"/>
        </authorList>
    </citation>
    <scope>NUCLEOTIDE SEQUENCE [LARGE SCALE GENOMIC DNA]</scope>
    <source>
        <strain evidence="2">k480</strain>
    </source>
</reference>
<dbReference type="AlphaFoldDB" id="A0AAX2BSN9"/>
<dbReference type="RefSeq" id="WP_410054493.1">
    <property type="nucleotide sequence ID" value="NZ_FLDK01000002.1"/>
</dbReference>
<accession>A0AAX2BSN9</accession>
<comment type="caution">
    <text evidence="1">The sequence shown here is derived from an EMBL/GenBank/DDBJ whole genome shotgun (WGS) entry which is preliminary data.</text>
</comment>
<protein>
    <submittedName>
        <fullName evidence="1">Uncharacterized protein</fullName>
    </submittedName>
</protein>
<organism evidence="1 2">
    <name type="scientific">Klebsiella pneumoniae</name>
    <dbReference type="NCBI Taxonomy" id="573"/>
    <lineage>
        <taxon>Bacteria</taxon>
        <taxon>Pseudomonadati</taxon>
        <taxon>Pseudomonadota</taxon>
        <taxon>Gammaproteobacteria</taxon>
        <taxon>Enterobacterales</taxon>
        <taxon>Enterobacteriaceae</taxon>
        <taxon>Klebsiella/Raoultella group</taxon>
        <taxon>Klebsiella</taxon>
        <taxon>Klebsiella pneumoniae complex</taxon>
    </lineage>
</organism>
<gene>
    <name evidence="1" type="ORF">SAMEA2273558_00829</name>
</gene>
<sequence>MTKSAITRERLEWLSQISCRDDIEDIGGDEIRELASMALAAMDSEPVAYTEKHEISNMHATGLYLRAWPADRARNAVEGYTIPLYTTPQPISLVNSEPVAYIFKHPAGRLFWALTDESNKGQNDVMPVYASPQTAPVVPEEKPIPNTLSMYAVDAVAAIAEVKGWNACRAAMLQTMSLTGNSPVITDEGGYHHRC</sequence>
<proteinExistence type="predicted"/>
<name>A0AAX2BSN9_KLEPN</name>